<dbReference type="PANTHER" id="PTHR10788">
    <property type="entry name" value="TREHALOSE-6-PHOSPHATE SYNTHASE"/>
    <property type="match status" value="1"/>
</dbReference>
<dbReference type="GO" id="GO:0003825">
    <property type="term" value="F:alpha,alpha-trehalose-phosphate synthase (UDP-forming) activity"/>
    <property type="evidence" value="ECO:0007669"/>
    <property type="project" value="UniProtKB-EC"/>
</dbReference>
<sequence length="478" mass="53542">MDKAQILIASNRGPVSFSTADDGSLEPRRGGGGLVSGMMSVAGEIDSIWVCAALSDADRRAAAEAPGARLDRSHDLDGMRVHMLDIPAETFRDAYTGVANSTLWFVQHMLYDTPNKPSFGTEFRRTWEGYTAYNEAFAEALLSGAAEGAKVAVQDYHLALVPRILRTRRPDLRIAHFSHTPWAPPEYFRMLPDDIARELLSGMLGADHLGFLSPRWADAFLRCCHEILRADVDFRRRTVEYGSRVVEVGVHALGADEESLRESASDPLVEVRRATLQEAVGDTRLIVRVDRTELSKNIVRGLEAYRELLRTRPEWRGRVTHLAFAYPSRGDVPEYREYTDSVLRTAKEINEEFATAEWTPLILEVNDDYPRSLASFQLADVLLVNPIRDGMNLVAKEGPVLSERDSVLVLSREAGAADELGKHALLVNPYDTVETAEALHRALSMPAEERRRRRERLAEAAVALPPRRWFQDQLRSLG</sequence>
<dbReference type="AlphaFoldDB" id="A0A841ILV1"/>
<keyword evidence="2" id="KW-0328">Glycosyltransferase</keyword>
<evidence type="ECO:0000256" key="1">
    <source>
        <dbReference type="ARBA" id="ARBA00008799"/>
    </source>
</evidence>
<accession>A0A841ILV1</accession>
<dbReference type="EMBL" id="JACHJO010000001">
    <property type="protein sequence ID" value="MBB6118216.1"/>
    <property type="molecule type" value="Genomic_DNA"/>
</dbReference>
<comment type="similarity">
    <text evidence="1">Belongs to the glycosyltransferase 20 family.</text>
</comment>
<dbReference type="CDD" id="cd03788">
    <property type="entry name" value="GT20_TPS"/>
    <property type="match status" value="1"/>
</dbReference>
<dbReference type="Gene3D" id="3.40.50.2000">
    <property type="entry name" value="Glycogen Phosphorylase B"/>
    <property type="match status" value="2"/>
</dbReference>
<dbReference type="EC" id="2.4.1.15" evidence="2"/>
<evidence type="ECO:0000313" key="3">
    <source>
        <dbReference type="Proteomes" id="UP000536604"/>
    </source>
</evidence>
<gene>
    <name evidence="2" type="ORF">FHS13_000144</name>
</gene>
<dbReference type="RefSeq" id="WP_184285749.1">
    <property type="nucleotide sequence ID" value="NZ_JACHJO010000001.1"/>
</dbReference>
<dbReference type="GO" id="GO:0005992">
    <property type="term" value="P:trehalose biosynthetic process"/>
    <property type="evidence" value="ECO:0007669"/>
    <property type="project" value="InterPro"/>
</dbReference>
<organism evidence="2 3">
    <name type="scientific">Nocardiopsis algeriensis</name>
    <dbReference type="NCBI Taxonomy" id="1478215"/>
    <lineage>
        <taxon>Bacteria</taxon>
        <taxon>Bacillati</taxon>
        <taxon>Actinomycetota</taxon>
        <taxon>Actinomycetes</taxon>
        <taxon>Streptosporangiales</taxon>
        <taxon>Nocardiopsidaceae</taxon>
        <taxon>Nocardiopsis</taxon>
    </lineage>
</organism>
<protein>
    <submittedName>
        <fullName evidence="2">Trehalose 6-phosphate synthase</fullName>
        <ecNumber evidence="2">2.4.1.15</ecNumber>
    </submittedName>
</protein>
<dbReference type="PANTHER" id="PTHR10788:SF106">
    <property type="entry name" value="BCDNA.GH08860"/>
    <property type="match status" value="1"/>
</dbReference>
<dbReference type="InterPro" id="IPR001830">
    <property type="entry name" value="Glyco_trans_20"/>
</dbReference>
<evidence type="ECO:0000313" key="2">
    <source>
        <dbReference type="EMBL" id="MBB6118216.1"/>
    </source>
</evidence>
<keyword evidence="3" id="KW-1185">Reference proteome</keyword>
<reference evidence="2 3" key="1">
    <citation type="submission" date="2020-08" db="EMBL/GenBank/DDBJ databases">
        <title>Genomic Encyclopedia of Type Strains, Phase III (KMG-III): the genomes of soil and plant-associated and newly described type strains.</title>
        <authorList>
            <person name="Whitman W."/>
        </authorList>
    </citation>
    <scope>NUCLEOTIDE SEQUENCE [LARGE SCALE GENOMIC DNA]</scope>
    <source>
        <strain evidence="2 3">CECT 8712</strain>
    </source>
</reference>
<name>A0A841ILV1_9ACTN</name>
<keyword evidence="2" id="KW-0808">Transferase</keyword>
<dbReference type="Proteomes" id="UP000536604">
    <property type="component" value="Unassembled WGS sequence"/>
</dbReference>
<comment type="caution">
    <text evidence="2">The sequence shown here is derived from an EMBL/GenBank/DDBJ whole genome shotgun (WGS) entry which is preliminary data.</text>
</comment>
<proteinExistence type="inferred from homology"/>
<dbReference type="Pfam" id="PF00982">
    <property type="entry name" value="Glyco_transf_20"/>
    <property type="match status" value="1"/>
</dbReference>
<dbReference type="SUPFAM" id="SSF53756">
    <property type="entry name" value="UDP-Glycosyltransferase/glycogen phosphorylase"/>
    <property type="match status" value="1"/>
</dbReference>